<protein>
    <submittedName>
        <fullName evidence="3">Uncharacterized protein</fullName>
    </submittedName>
</protein>
<accession>A0A5N5SQM0</accession>
<keyword evidence="2" id="KW-1133">Transmembrane helix</keyword>
<comment type="caution">
    <text evidence="3">The sequence shown here is derived from an EMBL/GenBank/DDBJ whole genome shotgun (WGS) entry which is preliminary data.</text>
</comment>
<sequence length="140" mass="16633">MELLLLQSSLFAIRINSLNFYSRIYNSMILLIYVYTHLFVCMHICAEKRGIHTIDNQNFSYHYHEYKAKHFKKTLKLKSFNIVFILFKSFMSKKDVKFQHCDGSLLNYMRMKWKKENKTKVENGNPLSETPTPTPTSPPQ</sequence>
<feature type="region of interest" description="Disordered" evidence="1">
    <location>
        <begin position="118"/>
        <end position="140"/>
    </location>
</feature>
<dbReference type="Proteomes" id="UP000326759">
    <property type="component" value="Unassembled WGS sequence"/>
</dbReference>
<evidence type="ECO:0000256" key="2">
    <source>
        <dbReference type="SAM" id="Phobius"/>
    </source>
</evidence>
<evidence type="ECO:0000313" key="3">
    <source>
        <dbReference type="EMBL" id="KAB7496386.1"/>
    </source>
</evidence>
<evidence type="ECO:0000313" key="4">
    <source>
        <dbReference type="Proteomes" id="UP000326759"/>
    </source>
</evidence>
<name>A0A5N5SQM0_9CRUS</name>
<keyword evidence="4" id="KW-1185">Reference proteome</keyword>
<proteinExistence type="predicted"/>
<dbReference type="AlphaFoldDB" id="A0A5N5SQM0"/>
<reference evidence="3 4" key="1">
    <citation type="journal article" date="2019" name="PLoS Biol.">
        <title>Sex chromosomes control vertical transmission of feminizing Wolbachia symbionts in an isopod.</title>
        <authorList>
            <person name="Becking T."/>
            <person name="Chebbi M.A."/>
            <person name="Giraud I."/>
            <person name="Moumen B."/>
            <person name="Laverre T."/>
            <person name="Caubet Y."/>
            <person name="Peccoud J."/>
            <person name="Gilbert C."/>
            <person name="Cordaux R."/>
        </authorList>
    </citation>
    <scope>NUCLEOTIDE SEQUENCE [LARGE SCALE GENOMIC DNA]</scope>
    <source>
        <strain evidence="3">ANa2</strain>
        <tissue evidence="3">Whole body excluding digestive tract and cuticle</tissue>
    </source>
</reference>
<dbReference type="EMBL" id="SEYY01021399">
    <property type="protein sequence ID" value="KAB7496386.1"/>
    <property type="molecule type" value="Genomic_DNA"/>
</dbReference>
<organism evidence="3 4">
    <name type="scientific">Armadillidium nasatum</name>
    <dbReference type="NCBI Taxonomy" id="96803"/>
    <lineage>
        <taxon>Eukaryota</taxon>
        <taxon>Metazoa</taxon>
        <taxon>Ecdysozoa</taxon>
        <taxon>Arthropoda</taxon>
        <taxon>Crustacea</taxon>
        <taxon>Multicrustacea</taxon>
        <taxon>Malacostraca</taxon>
        <taxon>Eumalacostraca</taxon>
        <taxon>Peracarida</taxon>
        <taxon>Isopoda</taxon>
        <taxon>Oniscidea</taxon>
        <taxon>Crinocheta</taxon>
        <taxon>Armadillidiidae</taxon>
        <taxon>Armadillidium</taxon>
    </lineage>
</organism>
<keyword evidence="2" id="KW-0472">Membrane</keyword>
<dbReference type="OrthoDB" id="10529751at2759"/>
<evidence type="ECO:0000256" key="1">
    <source>
        <dbReference type="SAM" id="MobiDB-lite"/>
    </source>
</evidence>
<feature type="transmembrane region" description="Helical" evidence="2">
    <location>
        <begin position="27"/>
        <end position="46"/>
    </location>
</feature>
<keyword evidence="2" id="KW-0812">Transmembrane</keyword>
<gene>
    <name evidence="3" type="ORF">Anas_08332</name>
</gene>